<evidence type="ECO:0000256" key="1">
    <source>
        <dbReference type="SAM" id="MobiDB-lite"/>
    </source>
</evidence>
<feature type="region of interest" description="Disordered" evidence="1">
    <location>
        <begin position="1"/>
        <end position="80"/>
    </location>
</feature>
<gene>
    <name evidence="2" type="ORF">WG66_16241</name>
</gene>
<dbReference type="Proteomes" id="UP000054988">
    <property type="component" value="Unassembled WGS sequence"/>
</dbReference>
<sequence>MLYSGQSQPRMIHRNQYPSSHGHGSFRPTRQISSNPPLLPSVRGNDYTRLDDRPQGPHSGVGYQHRPRGQPQQGYHPQSPLVPIQNVFEIGLSYPQNYVAIQFTEQPLANQPNLYQDQPLGHLQQGFMQSTVYDSVNVSQELYRALIQDPPYQLCVMSTQDWYSSSKRGRERLESKREQYGGSERGIEREIRPVLSLPSEDNFTDNIFATADRAKLKEKPSGKKFHHPAKVANVGTNESVFTFLL</sequence>
<organism evidence="2 3">
    <name type="scientific">Moniliophthora roreri</name>
    <name type="common">Frosty pod rot fungus</name>
    <name type="synonym">Monilia roreri</name>
    <dbReference type="NCBI Taxonomy" id="221103"/>
    <lineage>
        <taxon>Eukaryota</taxon>
        <taxon>Fungi</taxon>
        <taxon>Dikarya</taxon>
        <taxon>Basidiomycota</taxon>
        <taxon>Agaricomycotina</taxon>
        <taxon>Agaricomycetes</taxon>
        <taxon>Agaricomycetidae</taxon>
        <taxon>Agaricales</taxon>
        <taxon>Marasmiineae</taxon>
        <taxon>Marasmiaceae</taxon>
        <taxon>Moniliophthora</taxon>
    </lineage>
</organism>
<proteinExistence type="predicted"/>
<reference evidence="2 3" key="1">
    <citation type="submission" date="2015-12" db="EMBL/GenBank/DDBJ databases">
        <title>Draft genome sequence of Moniliophthora roreri, the causal agent of frosty pod rot of cacao.</title>
        <authorList>
            <person name="Aime M.C."/>
            <person name="Diaz-Valderrama J.R."/>
            <person name="Kijpornyongpan T."/>
            <person name="Phillips-Mora W."/>
        </authorList>
    </citation>
    <scope>NUCLEOTIDE SEQUENCE [LARGE SCALE GENOMIC DNA]</scope>
    <source>
        <strain evidence="2 3">MCA 2952</strain>
    </source>
</reference>
<evidence type="ECO:0000313" key="2">
    <source>
        <dbReference type="EMBL" id="KTB31179.1"/>
    </source>
</evidence>
<dbReference type="EMBL" id="LATX01002348">
    <property type="protein sequence ID" value="KTB31179.1"/>
    <property type="molecule type" value="Genomic_DNA"/>
</dbReference>
<comment type="caution">
    <text evidence="2">The sequence shown here is derived from an EMBL/GenBank/DDBJ whole genome shotgun (WGS) entry which is preliminary data.</text>
</comment>
<dbReference type="AlphaFoldDB" id="A0A0W0F4E2"/>
<evidence type="ECO:0000313" key="3">
    <source>
        <dbReference type="Proteomes" id="UP000054988"/>
    </source>
</evidence>
<feature type="compositionally biased region" description="Basic and acidic residues" evidence="1">
    <location>
        <begin position="46"/>
        <end position="55"/>
    </location>
</feature>
<protein>
    <submittedName>
        <fullName evidence="2">Uncharacterized protein</fullName>
    </submittedName>
</protein>
<name>A0A0W0F4E2_MONRR</name>
<accession>A0A0W0F4E2</accession>